<evidence type="ECO:0000256" key="3">
    <source>
        <dbReference type="SAM" id="SignalP"/>
    </source>
</evidence>
<dbReference type="Proteomes" id="UP001146793">
    <property type="component" value="Unassembled WGS sequence"/>
</dbReference>
<name>A0AAV7YKB3_9EUKA</name>
<keyword evidence="2" id="KW-0472">Membrane</keyword>
<dbReference type="AlphaFoldDB" id="A0AAV7YKB3"/>
<reference evidence="4" key="1">
    <citation type="submission" date="2022-08" db="EMBL/GenBank/DDBJ databases">
        <title>Novel sulphate-reducing endosymbionts in the free-living metamonad Anaeramoeba.</title>
        <authorList>
            <person name="Jerlstrom-Hultqvist J."/>
            <person name="Cepicka I."/>
            <person name="Gallot-Lavallee L."/>
            <person name="Salas-Leiva D."/>
            <person name="Curtis B.A."/>
            <person name="Zahonova K."/>
            <person name="Pipaliya S."/>
            <person name="Dacks J."/>
            <person name="Roger A.J."/>
        </authorList>
    </citation>
    <scope>NUCLEOTIDE SEQUENCE</scope>
    <source>
        <strain evidence="4">Busselton2</strain>
    </source>
</reference>
<accession>A0AAV7YKB3</accession>
<evidence type="ECO:0000256" key="1">
    <source>
        <dbReference type="SAM" id="MobiDB-lite"/>
    </source>
</evidence>
<gene>
    <name evidence="4" type="ORF">M0812_23225</name>
</gene>
<keyword evidence="2" id="KW-0812">Transmembrane</keyword>
<evidence type="ECO:0000313" key="4">
    <source>
        <dbReference type="EMBL" id="KAJ3430223.1"/>
    </source>
</evidence>
<protein>
    <submittedName>
        <fullName evidence="4">Uncharacterized protein</fullName>
    </submittedName>
</protein>
<evidence type="ECO:0000256" key="2">
    <source>
        <dbReference type="SAM" id="Phobius"/>
    </source>
</evidence>
<feature type="signal peptide" evidence="3">
    <location>
        <begin position="1"/>
        <end position="23"/>
    </location>
</feature>
<comment type="caution">
    <text evidence="4">The sequence shown here is derived from an EMBL/GenBank/DDBJ whole genome shotgun (WGS) entry which is preliminary data.</text>
</comment>
<feature type="compositionally biased region" description="Polar residues" evidence="1">
    <location>
        <begin position="406"/>
        <end position="415"/>
    </location>
</feature>
<feature type="chain" id="PRO_5043361585" evidence="3">
    <location>
        <begin position="24"/>
        <end position="415"/>
    </location>
</feature>
<sequence length="415" mass="47597">MNSFGFTFYFFLINLLITPKLFCFSSPQNPNVLTHSHLDESYTHFSLFSALPNEGCKGSSVCNCREENQQKDKYCIKTGLMEESSLDFNENGIVRIFRGEKCDSKIKKNKGTWQTILQLHCLNKQTIGLDSKNKKYSTRSEINFENCLHLIDYWSFDDCRFYSQLVHRAKTIESTTKKDNDNNSVSGKRTKETKSKAETFKEKASQVDPIPFPPWTGYLNIGFNMTVDELSSLVLPIDLISHNVILDATFELEHMNLSSLFTVERVEVNGLGIVNGTIDAKINQYSNNVSYHFHIDNIHFDGYSFDLVWFALGINTLILVMFIYVCCSNSKSKSNLSFCTLKSKNLIKNNPLNQFITNSEEIDNFLIKHIDTKILEKIVSSKRVYPGFPQPNTRIFSSDDDDELNNEQTPLLNEK</sequence>
<feature type="region of interest" description="Disordered" evidence="1">
    <location>
        <begin position="176"/>
        <end position="200"/>
    </location>
</feature>
<organism evidence="4 5">
    <name type="scientific">Anaeramoeba flamelloides</name>
    <dbReference type="NCBI Taxonomy" id="1746091"/>
    <lineage>
        <taxon>Eukaryota</taxon>
        <taxon>Metamonada</taxon>
        <taxon>Anaeramoebidae</taxon>
        <taxon>Anaeramoeba</taxon>
    </lineage>
</organism>
<keyword evidence="2" id="KW-1133">Transmembrane helix</keyword>
<feature type="region of interest" description="Disordered" evidence="1">
    <location>
        <begin position="390"/>
        <end position="415"/>
    </location>
</feature>
<evidence type="ECO:0000313" key="5">
    <source>
        <dbReference type="Proteomes" id="UP001146793"/>
    </source>
</evidence>
<feature type="transmembrane region" description="Helical" evidence="2">
    <location>
        <begin position="307"/>
        <end position="327"/>
    </location>
</feature>
<proteinExistence type="predicted"/>
<dbReference type="EMBL" id="JANTQA010000051">
    <property type="protein sequence ID" value="KAJ3430223.1"/>
    <property type="molecule type" value="Genomic_DNA"/>
</dbReference>
<keyword evidence="3" id="KW-0732">Signal</keyword>
<feature type="compositionally biased region" description="Basic and acidic residues" evidence="1">
    <location>
        <begin position="189"/>
        <end position="200"/>
    </location>
</feature>